<geneLocation type="plasmid" evidence="1 2">
    <name>pRVR1</name>
</geneLocation>
<accession>A0A7R6TAB6</accession>
<reference evidence="1 2" key="1">
    <citation type="journal article" date="2020" name="Sci. Rep.">
        <title>beta-carboline chemical signals induce reveromycin production through a LuxR family regulator in Streptomyces sp. SN-593.</title>
        <authorList>
            <person name="Panthee S."/>
            <person name="Kito N."/>
            <person name="Hayashi T."/>
            <person name="Shimizu T."/>
            <person name="Ishikawa J."/>
            <person name="Hamamoto H."/>
            <person name="Osada H."/>
            <person name="Takahashi S."/>
        </authorList>
    </citation>
    <scope>NUCLEOTIDE SEQUENCE [LARGE SCALE GENOMIC DNA]</scope>
    <source>
        <strain evidence="1 2">SN-593</strain>
        <plasmid evidence="1 2">pRVR1</plasmid>
    </source>
</reference>
<keyword evidence="1" id="KW-0614">Plasmid</keyword>
<dbReference type="EMBL" id="AP018366">
    <property type="protein sequence ID" value="BBG20675.1"/>
    <property type="molecule type" value="Genomic_DNA"/>
</dbReference>
<sequence>MAESEAEPYAADLALLTSASRTSRLLREAGERAADAEAARRAAIAAMGHALLGHRSVQQHHAGTRAGVIELTTAATWAGVTRRTLYTAMEQAPAEPTDQDLARAYRHHRYDLAQGGSELHRRYPRLAGVHDAYQYLRRQLQHDDPADAAALLWREYERQVTAIAERQPLTGPAGEES</sequence>
<dbReference type="Proteomes" id="UP000595703">
    <property type="component" value="Plasmid pRVR1"/>
</dbReference>
<proteinExistence type="predicted"/>
<evidence type="ECO:0000313" key="2">
    <source>
        <dbReference type="Proteomes" id="UP000595703"/>
    </source>
</evidence>
<gene>
    <name evidence="1" type="ORF">RVR_P152</name>
</gene>
<dbReference type="AlphaFoldDB" id="A0A7R6TAB6"/>
<protein>
    <submittedName>
        <fullName evidence="1">Uncharacterized protein</fullName>
    </submittedName>
</protein>
<evidence type="ECO:0000313" key="1">
    <source>
        <dbReference type="EMBL" id="BBG20675.1"/>
    </source>
</evidence>
<organism evidence="1 2">
    <name type="scientific">Actinacidiphila reveromycinica</name>
    <dbReference type="NCBI Taxonomy" id="659352"/>
    <lineage>
        <taxon>Bacteria</taxon>
        <taxon>Bacillati</taxon>
        <taxon>Actinomycetota</taxon>
        <taxon>Actinomycetes</taxon>
        <taxon>Kitasatosporales</taxon>
        <taxon>Streptomycetaceae</taxon>
        <taxon>Actinacidiphila</taxon>
    </lineage>
</organism>
<dbReference type="RefSeq" id="WP_202239804.1">
    <property type="nucleotide sequence ID" value="NZ_AP018366.1"/>
</dbReference>
<name>A0A7R6TAB6_9ACTN</name>
<dbReference type="KEGG" id="arev:RVR_P152"/>
<keyword evidence="2" id="KW-1185">Reference proteome</keyword>